<feature type="region of interest" description="Disordered" evidence="1">
    <location>
        <begin position="1"/>
        <end position="32"/>
    </location>
</feature>
<dbReference type="PANTHER" id="PTHR13361:SF3">
    <property type="entry name" value="WW DOMAIN-BINDING PROTEIN 11"/>
    <property type="match status" value="1"/>
</dbReference>
<evidence type="ECO:0008006" key="4">
    <source>
        <dbReference type="Google" id="ProtNLM"/>
    </source>
</evidence>
<feature type="compositionally biased region" description="Pro residues" evidence="1">
    <location>
        <begin position="358"/>
        <end position="391"/>
    </location>
</feature>
<dbReference type="GeneTree" id="ENSGT01150000287068"/>
<keyword evidence="3" id="KW-1185">Reference proteome</keyword>
<reference evidence="2" key="1">
    <citation type="submission" date="2025-08" db="UniProtKB">
        <authorList>
            <consortium name="Ensembl"/>
        </authorList>
    </citation>
    <scope>IDENTIFICATION</scope>
</reference>
<dbReference type="AlphaFoldDB" id="A0A2K5Z260"/>
<accession>A0A2K5Z260</accession>
<feature type="compositionally biased region" description="Basic and acidic residues" evidence="1">
    <location>
        <begin position="328"/>
        <end position="342"/>
    </location>
</feature>
<dbReference type="Ensembl" id="ENSMLET00000045384.1">
    <property type="protein sequence ID" value="ENSMLEP00000021880.1"/>
    <property type="gene ID" value="ENSMLEG00000035128.1"/>
</dbReference>
<evidence type="ECO:0000313" key="3">
    <source>
        <dbReference type="Proteomes" id="UP000233140"/>
    </source>
</evidence>
<organism evidence="2 3">
    <name type="scientific">Mandrillus leucophaeus</name>
    <name type="common">Drill</name>
    <name type="synonym">Papio leucophaeus</name>
    <dbReference type="NCBI Taxonomy" id="9568"/>
    <lineage>
        <taxon>Eukaryota</taxon>
        <taxon>Metazoa</taxon>
        <taxon>Chordata</taxon>
        <taxon>Craniata</taxon>
        <taxon>Vertebrata</taxon>
        <taxon>Euteleostomi</taxon>
        <taxon>Mammalia</taxon>
        <taxon>Eutheria</taxon>
        <taxon>Euarchontoglires</taxon>
        <taxon>Primates</taxon>
        <taxon>Haplorrhini</taxon>
        <taxon>Catarrhini</taxon>
        <taxon>Cercopithecidae</taxon>
        <taxon>Cercopithecinae</taxon>
        <taxon>Mandrillus</taxon>
    </lineage>
</organism>
<feature type="compositionally biased region" description="Acidic residues" evidence="1">
    <location>
        <begin position="304"/>
        <end position="327"/>
    </location>
</feature>
<feature type="region of interest" description="Disordered" evidence="1">
    <location>
        <begin position="472"/>
        <end position="502"/>
    </location>
</feature>
<reference evidence="2" key="2">
    <citation type="submission" date="2025-09" db="UniProtKB">
        <authorList>
            <consortium name="Ensembl"/>
        </authorList>
    </citation>
    <scope>IDENTIFICATION</scope>
</reference>
<evidence type="ECO:0000256" key="1">
    <source>
        <dbReference type="SAM" id="MobiDB-lite"/>
    </source>
</evidence>
<sequence length="522" mass="57815">MGRKRSKMETFMNPIDQARKEARKGELKNSKKKRMMFPAAKQDEMEFNPKVLKDKCKKLHETFGILRLDEKENPDIYKELGKLEVEYKQKRVRLSQYFDVVKNALHVEMESIPLSDMPYVPSNILIQDISLPGAQPPSILKKTQPNGPPTRTFSILAFLGHGVPRLPHNRKPLCPLSGPPPPEVVQMYGRKVDEDMLYSPALAQSGHGDDVSSTSEDDSYPEDKDQDKHDESIDDSDTDRSDGKSDRDAFVHRDDGERDNNEEKKSGSSVQFANMPGKSRKKKKNMKELTPLQAMMLPMAGQEIPEEGWEVEEFSEDDDEDDSDDSEAEKQSQKQNKEESHADGTSTQQPPLQSVQAPPMPGQPPLGPPPALPLWPPGPPTGLPAGPPPRALPFLRPSEMPGLQGPSLAEPWGFLSAPPNLIQQPNADDMSTATIEKKGTATISTKSQINNTKAEITLFLPTALRVHWENNGATAAPQRKSEDDSAVPLAKAAPKSGPAVPVSVQTKDDVYEVFMKEIEGLL</sequence>
<dbReference type="GO" id="GO:0005681">
    <property type="term" value="C:spliceosomal complex"/>
    <property type="evidence" value="ECO:0007669"/>
    <property type="project" value="TreeGrafter"/>
</dbReference>
<feature type="compositionally biased region" description="Basic and acidic residues" evidence="1">
    <location>
        <begin position="238"/>
        <end position="266"/>
    </location>
</feature>
<protein>
    <recommendedName>
        <fullName evidence="4">WW domain-binding protein 11</fullName>
    </recommendedName>
</protein>
<feature type="compositionally biased region" description="Basic and acidic residues" evidence="1">
    <location>
        <begin position="17"/>
        <end position="29"/>
    </location>
</feature>
<feature type="compositionally biased region" description="Basic and acidic residues" evidence="1">
    <location>
        <begin position="221"/>
        <end position="231"/>
    </location>
</feature>
<dbReference type="PANTHER" id="PTHR13361">
    <property type="entry name" value="WW DOMAIN-BINDING PROTEIN 11"/>
    <property type="match status" value="1"/>
</dbReference>
<evidence type="ECO:0000313" key="2">
    <source>
        <dbReference type="Ensembl" id="ENSMLEP00000021880.1"/>
    </source>
</evidence>
<dbReference type="Proteomes" id="UP000233140">
    <property type="component" value="Unassembled WGS sequence"/>
</dbReference>
<proteinExistence type="predicted"/>
<feature type="region of interest" description="Disordered" evidence="1">
    <location>
        <begin position="202"/>
        <end position="402"/>
    </location>
</feature>
<dbReference type="STRING" id="9568.ENSMLEP00000021880"/>
<feature type="compositionally biased region" description="Polar residues" evidence="1">
    <location>
        <begin position="343"/>
        <end position="356"/>
    </location>
</feature>
<name>A0A2K5Z260_MANLE</name>